<accession>A0A1D1V9J5</accession>
<dbReference type="GO" id="GO:0047196">
    <property type="term" value="F:long-chain-alcohol O-fatty-acyltransferase activity"/>
    <property type="evidence" value="ECO:0007669"/>
    <property type="project" value="UniProtKB-EC"/>
</dbReference>
<reference evidence="11 12" key="1">
    <citation type="journal article" date="2016" name="Nat. Commun.">
        <title>Extremotolerant tardigrade genome and improved radiotolerance of human cultured cells by tardigrade-unique protein.</title>
        <authorList>
            <person name="Hashimoto T."/>
            <person name="Horikawa D.D."/>
            <person name="Saito Y."/>
            <person name="Kuwahara H."/>
            <person name="Kozuka-Hata H."/>
            <person name="Shin-I T."/>
            <person name="Minakuchi Y."/>
            <person name="Ohishi K."/>
            <person name="Motoyama A."/>
            <person name="Aizu T."/>
            <person name="Enomoto A."/>
            <person name="Kondo K."/>
            <person name="Tanaka S."/>
            <person name="Hara Y."/>
            <person name="Koshikawa S."/>
            <person name="Sagara H."/>
            <person name="Miura T."/>
            <person name="Yokobori S."/>
            <person name="Miyagawa K."/>
            <person name="Suzuki Y."/>
            <person name="Kubo T."/>
            <person name="Oyama M."/>
            <person name="Kohara Y."/>
            <person name="Fujiyama A."/>
            <person name="Arakawa K."/>
            <person name="Katayama T."/>
            <person name="Toyoda A."/>
            <person name="Kunieda T."/>
        </authorList>
    </citation>
    <scope>NUCLEOTIDE SEQUENCE [LARGE SCALE GENOMIC DNA]</scope>
    <source>
        <strain evidence="11 12">YOKOZUNA-1</strain>
    </source>
</reference>
<comment type="similarity">
    <text evidence="5">In the N-terminal section; belongs to the long-chain O-acyltransferase family.</text>
</comment>
<keyword evidence="12" id="KW-1185">Reference proteome</keyword>
<name>A0A1D1V9J5_RAMVA</name>
<evidence type="ECO:0000313" key="11">
    <source>
        <dbReference type="EMBL" id="GAU97590.1"/>
    </source>
</evidence>
<evidence type="ECO:0000259" key="10">
    <source>
        <dbReference type="Pfam" id="PF06974"/>
    </source>
</evidence>
<evidence type="ECO:0000256" key="1">
    <source>
        <dbReference type="ARBA" id="ARBA00004771"/>
    </source>
</evidence>
<feature type="compositionally biased region" description="Polar residues" evidence="8">
    <location>
        <begin position="666"/>
        <end position="678"/>
    </location>
</feature>
<keyword evidence="4" id="KW-0012">Acyltransferase</keyword>
<comment type="catalytic activity">
    <reaction evidence="7">
        <text>an acyl-CoA + a 1,2-diacyl-sn-glycerol = a triacyl-sn-glycerol + CoA</text>
        <dbReference type="Rhea" id="RHEA:10868"/>
        <dbReference type="ChEBI" id="CHEBI:17815"/>
        <dbReference type="ChEBI" id="CHEBI:57287"/>
        <dbReference type="ChEBI" id="CHEBI:58342"/>
        <dbReference type="ChEBI" id="CHEBI:64615"/>
        <dbReference type="EC" id="2.3.1.20"/>
    </reaction>
</comment>
<dbReference type="Pfam" id="PF06974">
    <property type="entry name" value="WS_DGAT_C"/>
    <property type="match status" value="1"/>
</dbReference>
<dbReference type="OrthoDB" id="10058062at2759"/>
<dbReference type="EMBL" id="BDGG01000004">
    <property type="protein sequence ID" value="GAU97590.1"/>
    <property type="molecule type" value="Genomic_DNA"/>
</dbReference>
<proteinExistence type="inferred from homology"/>
<evidence type="ECO:0000256" key="7">
    <source>
        <dbReference type="ARBA" id="ARBA00048109"/>
    </source>
</evidence>
<evidence type="ECO:0000259" key="9">
    <source>
        <dbReference type="Pfam" id="PF03007"/>
    </source>
</evidence>
<sequence>MSGQRDVRKPARIIHPSQQSILRLVWRELWALIFALLLFVPVWLFVVILIPISWFLAFCLDSFMAVFLKESYPGFERLSPWDAIWLAQIHPSTPPVSVCLLTLERGLTFQEIKGLILDRMVLAKDDSDNIMYKRFMQKVVSVLGCYAFVYDGAFDPSKHITLIPPDVSSQSSLKDYIGELTQMPMATNRPLWMLHIRTNFGPNGDTIILYRFHQALSDGISLVKILCRSVTDKTQEVYHIKSRFGGINFGINTVRSAVMANVYFFTTMLFPPRTDWSRRGGPFLRVRRQLEGVISNGKESSGTLARKRDIYWLETNTQVLDRLSLVTRNSLHNILIACLTGALRSCLGHDGSKKKAPIHACTAVDLRRPLSTTTSVVEMGNRFVLLNFQLPIATIGSIPRLWKIRFSEDRLKNSSESTSIYWIIQILGHIVPVRVLAWLVRRSIISGCTVSNLPGPDAQLSLNGKAIKSIVFWPFSITPHSVLSASFFSYADKCMLGLAVDPDYFSAEELANAFSQEVTDLAELLSNRRAPGEIKRRVSEYREPPQVLRNRILEVQRALQDAQVSLSSASAKQDMTAWADQTSKVNLLQEDLVSMLSVARRRKSVFEGVSMDFEEDEDMVNEVRALSSIRRRTSSINSLEFVKAVPPGKRSSMSASRSGLSERETSSGPSQPGPQTITVRPDQKIRFYSPYKDF</sequence>
<feature type="region of interest" description="Disordered" evidence="8">
    <location>
        <begin position="647"/>
        <end position="683"/>
    </location>
</feature>
<dbReference type="AlphaFoldDB" id="A0A1D1V9J5"/>
<dbReference type="PANTHER" id="PTHR31650:SF1">
    <property type="entry name" value="WAX ESTER SYNTHASE_DIACYLGLYCEROL ACYLTRANSFERASE 4-RELATED"/>
    <property type="match status" value="1"/>
</dbReference>
<dbReference type="Proteomes" id="UP000186922">
    <property type="component" value="Unassembled WGS sequence"/>
</dbReference>
<evidence type="ECO:0000313" key="12">
    <source>
        <dbReference type="Proteomes" id="UP000186922"/>
    </source>
</evidence>
<dbReference type="STRING" id="947166.A0A1D1V9J5"/>
<dbReference type="GO" id="GO:0019432">
    <property type="term" value="P:triglyceride biosynthetic process"/>
    <property type="evidence" value="ECO:0007669"/>
    <property type="project" value="UniProtKB-UniPathway"/>
</dbReference>
<evidence type="ECO:0000256" key="6">
    <source>
        <dbReference type="ARBA" id="ARBA00047604"/>
    </source>
</evidence>
<evidence type="ECO:0000256" key="8">
    <source>
        <dbReference type="SAM" id="MobiDB-lite"/>
    </source>
</evidence>
<dbReference type="InterPro" id="IPR009721">
    <property type="entry name" value="O-acyltransferase_WSD1_C"/>
</dbReference>
<dbReference type="UniPathway" id="UPA00282"/>
<feature type="compositionally biased region" description="Low complexity" evidence="8">
    <location>
        <begin position="650"/>
        <end position="659"/>
    </location>
</feature>
<gene>
    <name evidence="11" type="primary">RvY_08863-1</name>
    <name evidence="11" type="synonym">RvY_08863.1</name>
    <name evidence="11" type="ORF">RvY_08863</name>
</gene>
<comment type="pathway">
    <text evidence="1">Glycerolipid metabolism; triacylglycerol biosynthesis.</text>
</comment>
<comment type="catalytic activity">
    <reaction evidence="6">
        <text>a long chain fatty alcohol + a fatty acyl-CoA = a long-chain alcohol wax ester + CoA</text>
        <dbReference type="Rhea" id="RHEA:38443"/>
        <dbReference type="ChEBI" id="CHEBI:17135"/>
        <dbReference type="ChEBI" id="CHEBI:57287"/>
        <dbReference type="ChEBI" id="CHEBI:77636"/>
        <dbReference type="ChEBI" id="CHEBI:235323"/>
        <dbReference type="EC" id="2.3.1.75"/>
    </reaction>
</comment>
<dbReference type="InterPro" id="IPR004255">
    <property type="entry name" value="O-acyltransferase_WSD1_N"/>
</dbReference>
<protein>
    <submittedName>
        <fullName evidence="11">Uncharacterized protein</fullName>
    </submittedName>
</protein>
<dbReference type="PANTHER" id="PTHR31650">
    <property type="entry name" value="O-ACYLTRANSFERASE (WSD1-LIKE) FAMILY PROTEIN"/>
    <property type="match status" value="1"/>
</dbReference>
<feature type="domain" description="O-acyltransferase WSD1 C-terminal" evidence="10">
    <location>
        <begin position="379"/>
        <end position="520"/>
    </location>
</feature>
<evidence type="ECO:0000256" key="2">
    <source>
        <dbReference type="ARBA" id="ARBA00005189"/>
    </source>
</evidence>
<dbReference type="GO" id="GO:0004144">
    <property type="term" value="F:diacylglycerol O-acyltransferase activity"/>
    <property type="evidence" value="ECO:0007669"/>
    <property type="project" value="UniProtKB-EC"/>
</dbReference>
<dbReference type="GO" id="GO:0005886">
    <property type="term" value="C:plasma membrane"/>
    <property type="evidence" value="ECO:0007669"/>
    <property type="project" value="TreeGrafter"/>
</dbReference>
<comment type="pathway">
    <text evidence="2">Lipid metabolism.</text>
</comment>
<feature type="domain" description="O-acyltransferase WSD1-like N-terminal" evidence="9">
    <location>
        <begin position="133"/>
        <end position="235"/>
    </location>
</feature>
<comment type="caution">
    <text evidence="11">The sequence shown here is derived from an EMBL/GenBank/DDBJ whole genome shotgun (WGS) entry which is preliminary data.</text>
</comment>
<evidence type="ECO:0000256" key="3">
    <source>
        <dbReference type="ARBA" id="ARBA00022679"/>
    </source>
</evidence>
<evidence type="ECO:0000256" key="4">
    <source>
        <dbReference type="ARBA" id="ARBA00023315"/>
    </source>
</evidence>
<keyword evidence="3" id="KW-0808">Transferase</keyword>
<dbReference type="InterPro" id="IPR045034">
    <property type="entry name" value="O-acyltransferase_WSD1-like"/>
</dbReference>
<dbReference type="Pfam" id="PF03007">
    <property type="entry name" value="WS_DGAT_cat"/>
    <property type="match status" value="1"/>
</dbReference>
<organism evidence="11 12">
    <name type="scientific">Ramazzottius varieornatus</name>
    <name type="common">Water bear</name>
    <name type="synonym">Tardigrade</name>
    <dbReference type="NCBI Taxonomy" id="947166"/>
    <lineage>
        <taxon>Eukaryota</taxon>
        <taxon>Metazoa</taxon>
        <taxon>Ecdysozoa</taxon>
        <taxon>Tardigrada</taxon>
        <taxon>Eutardigrada</taxon>
        <taxon>Parachela</taxon>
        <taxon>Hypsibioidea</taxon>
        <taxon>Ramazzottiidae</taxon>
        <taxon>Ramazzottius</taxon>
    </lineage>
</organism>
<evidence type="ECO:0000256" key="5">
    <source>
        <dbReference type="ARBA" id="ARBA00024360"/>
    </source>
</evidence>